<dbReference type="RefSeq" id="WP_069446590.1">
    <property type="nucleotide sequence ID" value="NZ_MDCJ01000002.1"/>
</dbReference>
<feature type="signal peptide" evidence="1">
    <location>
        <begin position="1"/>
        <end position="23"/>
    </location>
</feature>
<evidence type="ECO:0000256" key="1">
    <source>
        <dbReference type="SAM" id="SignalP"/>
    </source>
</evidence>
<dbReference type="OrthoDB" id="5911861at2"/>
<comment type="caution">
    <text evidence="2">The sequence shown here is derived from an EMBL/GenBank/DDBJ whole genome shotgun (WGS) entry which is preliminary data.</text>
</comment>
<feature type="chain" id="PRO_5009139517" evidence="1">
    <location>
        <begin position="24"/>
        <end position="384"/>
    </location>
</feature>
<keyword evidence="1" id="KW-0732">Signal</keyword>
<reference evidence="2 3" key="1">
    <citation type="submission" date="2016-08" db="EMBL/GenBank/DDBJ databases">
        <title>Genome sequencing of Vibrio scophthalmi strain FP3289, an isolated from Paralichthys olivaceus.</title>
        <authorList>
            <person name="Han H.-J."/>
        </authorList>
    </citation>
    <scope>NUCLEOTIDE SEQUENCE [LARGE SCALE GENOMIC DNA]</scope>
    <source>
        <strain evidence="2 3">FP3289</strain>
    </source>
</reference>
<accession>A0A1E3WND6</accession>
<dbReference type="AlphaFoldDB" id="A0A1E3WND6"/>
<evidence type="ECO:0000313" key="2">
    <source>
        <dbReference type="EMBL" id="ODS11279.1"/>
    </source>
</evidence>
<gene>
    <name evidence="2" type="ORF">VSF3289_01544</name>
</gene>
<dbReference type="EMBL" id="MDCJ01000002">
    <property type="protein sequence ID" value="ODS11279.1"/>
    <property type="molecule type" value="Genomic_DNA"/>
</dbReference>
<sequence length="384" mass="42841">MKFSFANGLYVLCVSFYSSSAFSFNTPKPWPETHVVINAKYDPFSEELYDINVSGNERNVEVDILNDTELKVTHGRDIYRGKRLSNGTPFYLIEDTTLDPDEILLSQGMHNDVLAVKFGTGNSVLALPPHKSGRGTEINLSCRIDGGPRHNNTEWHWRTSSINKSGDVYLKHKCQSLTANSFNNQTIGGYSTYIERYFKVDSLRAKNIPFGMYSGSYRTSPGKYGYDKSGEVMRYTINIELLPNVNNFSVDNDNLVFSVNKQSNQIVGKVQTGFNVIGSFHNSQAFDMTFNSANSVLCGGALCLSNTSAGTTIPYTTKVFDPATLQEKPVSRSGQKVTVYADQDYRLSGGLFFEFDTDNTALSGTFNDILIVRVELKLIYTCDH</sequence>
<name>A0A1E3WND6_9VIBR</name>
<dbReference type="Proteomes" id="UP000095131">
    <property type="component" value="Unassembled WGS sequence"/>
</dbReference>
<protein>
    <submittedName>
        <fullName evidence="2">Uncharacterized protein</fullName>
    </submittedName>
</protein>
<organism evidence="2 3">
    <name type="scientific">Vibrio scophthalmi</name>
    <dbReference type="NCBI Taxonomy" id="45658"/>
    <lineage>
        <taxon>Bacteria</taxon>
        <taxon>Pseudomonadati</taxon>
        <taxon>Pseudomonadota</taxon>
        <taxon>Gammaproteobacteria</taxon>
        <taxon>Vibrionales</taxon>
        <taxon>Vibrionaceae</taxon>
        <taxon>Vibrio</taxon>
    </lineage>
</organism>
<proteinExistence type="predicted"/>
<evidence type="ECO:0000313" key="3">
    <source>
        <dbReference type="Proteomes" id="UP000095131"/>
    </source>
</evidence>